<proteinExistence type="predicted"/>
<dbReference type="Proteomes" id="UP000245431">
    <property type="component" value="Chromosome PVE_r2"/>
</dbReference>
<dbReference type="EMBL" id="LT599584">
    <property type="protein sequence ID" value="SBW84973.1"/>
    <property type="molecule type" value="Genomic_DNA"/>
</dbReference>
<dbReference type="AlphaFoldDB" id="A0A1D3K9B3"/>
<gene>
    <name evidence="1" type="ORF">PVE_R2G0948</name>
</gene>
<evidence type="ECO:0000313" key="1">
    <source>
        <dbReference type="EMBL" id="SBW84973.1"/>
    </source>
</evidence>
<name>A0A1D3K9B3_PSEVE</name>
<organism evidence="1 2">
    <name type="scientific">Pseudomonas veronii 1YdBTEX2</name>
    <dbReference type="NCBI Taxonomy" id="1295141"/>
    <lineage>
        <taxon>Bacteria</taxon>
        <taxon>Pseudomonadati</taxon>
        <taxon>Pseudomonadota</taxon>
        <taxon>Gammaproteobacteria</taxon>
        <taxon>Pseudomonadales</taxon>
        <taxon>Pseudomonadaceae</taxon>
        <taxon>Pseudomonas</taxon>
    </lineage>
</organism>
<accession>A0A1D3K9B3</accession>
<reference evidence="2" key="1">
    <citation type="submission" date="2016-07" db="EMBL/GenBank/DDBJ databases">
        <authorList>
            <person name="Florea S."/>
            <person name="Webb J.S."/>
            <person name="Jaromczyk J."/>
            <person name="Schardl C.L."/>
        </authorList>
    </citation>
    <scope>NUCLEOTIDE SEQUENCE [LARGE SCALE GENOMIC DNA]</scope>
    <source>
        <strain evidence="2">1YdBTEX2</strain>
    </source>
</reference>
<protein>
    <submittedName>
        <fullName evidence="1">Uncharacterized protein</fullName>
    </submittedName>
</protein>
<sequence>MSGLFKGHPKLSLAGKKEALQLLLASSQGTNAVPMLAYGSHDPRVVTLFDCDTCSGVATLSKVNGPGKRTRWQVTCSACSKTSGEASKNPWTASLLWNGVNLSSGHYSELPLFSLVGMSPKEAHDCIKSIRVILVLRISLCETELQLYRAGQSTSKPGLAYTERLDAYLKWAMLAHRLIKASKRRPSNMIS</sequence>
<evidence type="ECO:0000313" key="2">
    <source>
        <dbReference type="Proteomes" id="UP000245431"/>
    </source>
</evidence>